<feature type="transmembrane region" description="Helical" evidence="1">
    <location>
        <begin position="193"/>
        <end position="216"/>
    </location>
</feature>
<keyword evidence="3" id="KW-1185">Reference proteome</keyword>
<feature type="transmembrane region" description="Helical" evidence="1">
    <location>
        <begin position="7"/>
        <end position="26"/>
    </location>
</feature>
<evidence type="ECO:0000313" key="2">
    <source>
        <dbReference type="EMBL" id="KAH3683625.1"/>
    </source>
</evidence>
<name>A0A9P8Q5S1_WICPI</name>
<feature type="transmembrane region" description="Helical" evidence="1">
    <location>
        <begin position="241"/>
        <end position="265"/>
    </location>
</feature>
<protein>
    <submittedName>
        <fullName evidence="2">Uncharacterized protein</fullName>
    </submittedName>
</protein>
<dbReference type="PANTHER" id="PTHR28019:SF2">
    <property type="entry name" value="CELL MEMBRANE PROTEIN YLR413W-RELATED"/>
    <property type="match status" value="1"/>
</dbReference>
<feature type="transmembrane region" description="Helical" evidence="1">
    <location>
        <begin position="162"/>
        <end position="186"/>
    </location>
</feature>
<dbReference type="OrthoDB" id="4480814at2759"/>
<dbReference type="PANTHER" id="PTHR28019">
    <property type="entry name" value="CELL MEMBRANE PROTEIN YLR413W-RELATED"/>
    <property type="match status" value="1"/>
</dbReference>
<dbReference type="InterPro" id="IPR052413">
    <property type="entry name" value="SUR7_domain"/>
</dbReference>
<dbReference type="GO" id="GO:0031505">
    <property type="term" value="P:fungal-type cell wall organization"/>
    <property type="evidence" value="ECO:0007669"/>
    <property type="project" value="TreeGrafter"/>
</dbReference>
<keyword evidence="1" id="KW-0812">Transmembrane</keyword>
<dbReference type="GO" id="GO:0005886">
    <property type="term" value="C:plasma membrane"/>
    <property type="evidence" value="ECO:0007669"/>
    <property type="project" value="InterPro"/>
</dbReference>
<evidence type="ECO:0000313" key="3">
    <source>
        <dbReference type="Proteomes" id="UP000774326"/>
    </source>
</evidence>
<dbReference type="AlphaFoldDB" id="A0A9P8Q5S1"/>
<gene>
    <name evidence="2" type="ORF">WICPIJ_005407</name>
</gene>
<comment type="caution">
    <text evidence="2">The sequence shown here is derived from an EMBL/GenBank/DDBJ whole genome shotgun (WGS) entry which is preliminary data.</text>
</comment>
<organism evidence="2 3">
    <name type="scientific">Wickerhamomyces pijperi</name>
    <name type="common">Yeast</name>
    <name type="synonym">Pichia pijperi</name>
    <dbReference type="NCBI Taxonomy" id="599730"/>
    <lineage>
        <taxon>Eukaryota</taxon>
        <taxon>Fungi</taxon>
        <taxon>Dikarya</taxon>
        <taxon>Ascomycota</taxon>
        <taxon>Saccharomycotina</taxon>
        <taxon>Saccharomycetes</taxon>
        <taxon>Phaffomycetales</taxon>
        <taxon>Wickerhamomycetaceae</taxon>
        <taxon>Wickerhamomyces</taxon>
    </lineage>
</organism>
<reference evidence="2" key="2">
    <citation type="submission" date="2021-01" db="EMBL/GenBank/DDBJ databases">
        <authorList>
            <person name="Schikora-Tamarit M.A."/>
        </authorList>
    </citation>
    <scope>NUCLEOTIDE SEQUENCE</scope>
    <source>
        <strain evidence="2">CBS2887</strain>
    </source>
</reference>
<keyword evidence="1" id="KW-1133">Transmembrane helix</keyword>
<keyword evidence="1" id="KW-0472">Membrane</keyword>
<dbReference type="GO" id="GO:0051285">
    <property type="term" value="C:cell cortex of cell tip"/>
    <property type="evidence" value="ECO:0007669"/>
    <property type="project" value="TreeGrafter"/>
</dbReference>
<dbReference type="Proteomes" id="UP000774326">
    <property type="component" value="Unassembled WGS sequence"/>
</dbReference>
<proteinExistence type="predicted"/>
<accession>A0A9P8Q5S1</accession>
<dbReference type="Pfam" id="PF06687">
    <property type="entry name" value="SUR7"/>
    <property type="match status" value="1"/>
</dbReference>
<dbReference type="InterPro" id="IPR009571">
    <property type="entry name" value="SUR7/Rim9-like_fungi"/>
</dbReference>
<sequence length="294" mass="32303">MHGCLRFFFKIVPVVIMLIALILAGLSQGGSRSKNVAFNSSTYLFKIDLTRVNMDKVFENDDRTIAELGFSQIYSFGLWGYCKGQTSSDTDTTISTEEEIKQWFSKQDYNVTYCSKPKSLFTIDIVDNLLNDIETSVSSSLSITLPPAVVKQKGAISACAHAAFILLLIGVAALGLSMLCSLLALLLPSLSGFALGFGLLAFVALIIGAASTLVTYTKVKNNFNNSYNTYGIMASLGDNKFYGMIWAAVVLTLIACIFNLIAVCLDRFVSKEPTRTEQVHDENPFMGYEEKQFQ</sequence>
<dbReference type="EMBL" id="JAEUBG010003034">
    <property type="protein sequence ID" value="KAH3683625.1"/>
    <property type="molecule type" value="Genomic_DNA"/>
</dbReference>
<reference evidence="2" key="1">
    <citation type="journal article" date="2021" name="Open Biol.">
        <title>Shared evolutionary footprints suggest mitochondrial oxidative damage underlies multiple complex I losses in fungi.</title>
        <authorList>
            <person name="Schikora-Tamarit M.A."/>
            <person name="Marcet-Houben M."/>
            <person name="Nosek J."/>
            <person name="Gabaldon T."/>
        </authorList>
    </citation>
    <scope>NUCLEOTIDE SEQUENCE</scope>
    <source>
        <strain evidence="2">CBS2887</strain>
    </source>
</reference>
<evidence type="ECO:0000256" key="1">
    <source>
        <dbReference type="SAM" id="Phobius"/>
    </source>
</evidence>